<dbReference type="PANTHER" id="PTHR35812">
    <property type="entry name" value="LIPOPROTEIN"/>
    <property type="match status" value="1"/>
</dbReference>
<organism evidence="3 4">
    <name type="scientific">Candidatus Thiothrix anitrata</name>
    <dbReference type="NCBI Taxonomy" id="2823902"/>
    <lineage>
        <taxon>Bacteria</taxon>
        <taxon>Pseudomonadati</taxon>
        <taxon>Pseudomonadota</taxon>
        <taxon>Gammaproteobacteria</taxon>
        <taxon>Thiotrichales</taxon>
        <taxon>Thiotrichaceae</taxon>
        <taxon>Thiothrix</taxon>
    </lineage>
</organism>
<evidence type="ECO:0000256" key="1">
    <source>
        <dbReference type="SAM" id="SignalP"/>
    </source>
</evidence>
<evidence type="ECO:0000259" key="2">
    <source>
        <dbReference type="Pfam" id="PF07603"/>
    </source>
</evidence>
<reference evidence="3 4" key="1">
    <citation type="submission" date="2021-04" db="EMBL/GenBank/DDBJ databases">
        <title>Genomics, taxonomy and metabolism of representatives of sulfur bacteria of the genus Thiothrix: Thiothrix fructosivorans QT, Thiothrix unzii A1T and three new species, Thiothrix subterranea sp. nov., Thiothrix litoralis sp. nov. and 'Candidatus Thiothrix anitrata' sp. nov.</title>
        <authorList>
            <person name="Ravin N.V."/>
            <person name="Smolyakov D."/>
            <person name="Rudenko T.S."/>
            <person name="Mardanov A.V."/>
            <person name="Beletsky A.V."/>
            <person name="Markov N.D."/>
            <person name="Fomenkov A.I."/>
            <person name="Roberts R.J."/>
            <person name="Karnachuk O.V."/>
            <person name="Novikov A."/>
            <person name="Grabovich M.Y."/>
        </authorList>
    </citation>
    <scope>NUCLEOTIDE SEQUENCE [LARGE SCALE GENOMIC DNA]</scope>
    <source>
        <strain evidence="3 4">A52</strain>
    </source>
</reference>
<evidence type="ECO:0000313" key="4">
    <source>
        <dbReference type="Proteomes" id="UP000672027"/>
    </source>
</evidence>
<dbReference type="RefSeq" id="WP_210225743.1">
    <property type="nucleotide sequence ID" value="NZ_CP072800.1"/>
</dbReference>
<feature type="signal peptide" evidence="1">
    <location>
        <begin position="1"/>
        <end position="23"/>
    </location>
</feature>
<dbReference type="InterPro" id="IPR011460">
    <property type="entry name" value="Lcl_C"/>
</dbReference>
<name>A0ABX7WZ03_9GAMM</name>
<gene>
    <name evidence="3" type="ORF">J8380_11290</name>
</gene>
<dbReference type="PANTHER" id="PTHR35812:SF1">
    <property type="entry name" value="LIPOPROTEIN"/>
    <property type="match status" value="1"/>
</dbReference>
<accession>A0ABX7WZ03</accession>
<dbReference type="Pfam" id="PF07603">
    <property type="entry name" value="Lcl_C"/>
    <property type="match status" value="1"/>
</dbReference>
<keyword evidence="4" id="KW-1185">Reference proteome</keyword>
<proteinExistence type="predicted"/>
<sequence length="176" mass="19627">MPNPIQTVLLSYLLAVLPLIANAQTCQSNTIPASTRHLIINNNNGTVTDNKTGLMWKQCIEGQDPFTCSGNAGEFNWEEALRHADDVNNGLAGNNVGYTDWRLPNIKELDSIIEGQCVEPAINALAFPNTLSEWFWSASPFASNTRSAWGVNFYYGHNGAARKYYDYRIRLVRSVQ</sequence>
<dbReference type="Proteomes" id="UP000672027">
    <property type="component" value="Chromosome"/>
</dbReference>
<evidence type="ECO:0000313" key="3">
    <source>
        <dbReference type="EMBL" id="QTR48865.1"/>
    </source>
</evidence>
<feature type="domain" description="Lcl C-terminal" evidence="2">
    <location>
        <begin position="45"/>
        <end position="173"/>
    </location>
</feature>
<feature type="chain" id="PRO_5046484441" evidence="1">
    <location>
        <begin position="24"/>
        <end position="176"/>
    </location>
</feature>
<keyword evidence="1" id="KW-0732">Signal</keyword>
<dbReference type="EMBL" id="CP072800">
    <property type="protein sequence ID" value="QTR48865.1"/>
    <property type="molecule type" value="Genomic_DNA"/>
</dbReference>
<protein>
    <submittedName>
        <fullName evidence="3">DUF1566 domain-containing protein</fullName>
    </submittedName>
</protein>